<dbReference type="Gene3D" id="3.40.630.30">
    <property type="match status" value="1"/>
</dbReference>
<evidence type="ECO:0000313" key="4">
    <source>
        <dbReference type="EMBL" id="THF74362.1"/>
    </source>
</evidence>
<keyword evidence="1 4" id="KW-0808">Transferase</keyword>
<protein>
    <submittedName>
        <fullName evidence="4">GNAT family N-acetyltransferase</fullName>
    </submittedName>
</protein>
<dbReference type="Pfam" id="PF00583">
    <property type="entry name" value="Acetyltransf_1"/>
    <property type="match status" value="1"/>
</dbReference>
<dbReference type="GO" id="GO:0016747">
    <property type="term" value="F:acyltransferase activity, transferring groups other than amino-acyl groups"/>
    <property type="evidence" value="ECO:0007669"/>
    <property type="project" value="InterPro"/>
</dbReference>
<dbReference type="AlphaFoldDB" id="A0A4S4BIE5"/>
<dbReference type="Proteomes" id="UP000310636">
    <property type="component" value="Unassembled WGS sequence"/>
</dbReference>
<accession>A0A4S4BIE5</accession>
<proteinExistence type="predicted"/>
<dbReference type="InterPro" id="IPR000182">
    <property type="entry name" value="GNAT_dom"/>
</dbReference>
<dbReference type="CDD" id="cd04301">
    <property type="entry name" value="NAT_SF"/>
    <property type="match status" value="1"/>
</dbReference>
<feature type="domain" description="N-acetyltransferase" evidence="3">
    <location>
        <begin position="50"/>
        <end position="188"/>
    </location>
</feature>
<evidence type="ECO:0000259" key="3">
    <source>
        <dbReference type="PROSITE" id="PS51186"/>
    </source>
</evidence>
<dbReference type="EMBL" id="SSOB01000041">
    <property type="protein sequence ID" value="THF74362.1"/>
    <property type="molecule type" value="Genomic_DNA"/>
</dbReference>
<dbReference type="PROSITE" id="PS51186">
    <property type="entry name" value="GNAT"/>
    <property type="match status" value="1"/>
</dbReference>
<organism evidence="4 5">
    <name type="scientific">Cohnella fermenti</name>
    <dbReference type="NCBI Taxonomy" id="2565925"/>
    <lineage>
        <taxon>Bacteria</taxon>
        <taxon>Bacillati</taxon>
        <taxon>Bacillota</taxon>
        <taxon>Bacilli</taxon>
        <taxon>Bacillales</taxon>
        <taxon>Paenibacillaceae</taxon>
        <taxon>Cohnella</taxon>
    </lineage>
</organism>
<comment type="caution">
    <text evidence="4">The sequence shown here is derived from an EMBL/GenBank/DDBJ whole genome shotgun (WGS) entry which is preliminary data.</text>
</comment>
<dbReference type="InterPro" id="IPR050832">
    <property type="entry name" value="Bact_Acetyltransf"/>
</dbReference>
<keyword evidence="2" id="KW-0012">Acyltransferase</keyword>
<dbReference type="OrthoDB" id="2610997at2"/>
<evidence type="ECO:0000256" key="2">
    <source>
        <dbReference type="ARBA" id="ARBA00023315"/>
    </source>
</evidence>
<gene>
    <name evidence="4" type="ORF">E6C55_25295</name>
</gene>
<dbReference type="InterPro" id="IPR016181">
    <property type="entry name" value="Acyl_CoA_acyltransferase"/>
</dbReference>
<reference evidence="4 5" key="1">
    <citation type="submission" date="2019-04" db="EMBL/GenBank/DDBJ databases">
        <title>Cohnella sp. nov. isolated from preserved vegetables.</title>
        <authorList>
            <person name="Lin S.-Y."/>
            <person name="Hung M.-H."/>
            <person name="Young C.-C."/>
        </authorList>
    </citation>
    <scope>NUCLEOTIDE SEQUENCE [LARGE SCALE GENOMIC DNA]</scope>
    <source>
        <strain evidence="4 5">CC-MHH1044</strain>
    </source>
</reference>
<name>A0A4S4BIE5_9BACL</name>
<dbReference type="PANTHER" id="PTHR43877">
    <property type="entry name" value="AMINOALKYLPHOSPHONATE N-ACETYLTRANSFERASE-RELATED-RELATED"/>
    <property type="match status" value="1"/>
</dbReference>
<evidence type="ECO:0000313" key="5">
    <source>
        <dbReference type="Proteomes" id="UP000310636"/>
    </source>
</evidence>
<sequence length="188" mass="20887">MQEVISSPVFIPFKVSGFCRMQGTGTFHVEIDRERPKRKTRGGEEKLDACYVRWAGPADAASLAVLNTAFNGPGVSEQEIAERLTVSHTERVALGFWNDLPSGFACAQCLHSICYTEPQGELTELFVIEQARGQGLAMKLISFLEQALREEGVKSLRVTTGNANLPARKLYEKVGYKTKDYLTLSKRL</sequence>
<dbReference type="SUPFAM" id="SSF55729">
    <property type="entry name" value="Acyl-CoA N-acyltransferases (Nat)"/>
    <property type="match status" value="1"/>
</dbReference>
<evidence type="ECO:0000256" key="1">
    <source>
        <dbReference type="ARBA" id="ARBA00022679"/>
    </source>
</evidence>
<keyword evidence="5" id="KW-1185">Reference proteome</keyword>